<evidence type="ECO:0000256" key="6">
    <source>
        <dbReference type="ARBA" id="ARBA00023136"/>
    </source>
</evidence>
<dbReference type="InterPro" id="IPR025713">
    <property type="entry name" value="MotB-like_N_dom"/>
</dbReference>
<keyword evidence="5 8" id="KW-1133">Transmembrane helix</keyword>
<dbReference type="Pfam" id="PF00691">
    <property type="entry name" value="OmpA"/>
    <property type="match status" value="1"/>
</dbReference>
<evidence type="ECO:0000256" key="5">
    <source>
        <dbReference type="ARBA" id="ARBA00022989"/>
    </source>
</evidence>
<keyword evidence="12" id="KW-1185">Reference proteome</keyword>
<name>A0A238J7L7_9RHOB</name>
<feature type="transmembrane region" description="Helical" evidence="8">
    <location>
        <begin position="30"/>
        <end position="49"/>
    </location>
</feature>
<dbReference type="InterPro" id="IPR006665">
    <property type="entry name" value="OmpA-like"/>
</dbReference>
<dbReference type="Proteomes" id="UP000225972">
    <property type="component" value="Unassembled WGS sequence"/>
</dbReference>
<proteinExistence type="inferred from homology"/>
<dbReference type="PANTHER" id="PTHR30329:SF21">
    <property type="entry name" value="LIPOPROTEIN YIAD-RELATED"/>
    <property type="match status" value="1"/>
</dbReference>
<dbReference type="InterPro" id="IPR036737">
    <property type="entry name" value="OmpA-like_sf"/>
</dbReference>
<dbReference type="Pfam" id="PF13677">
    <property type="entry name" value="MotB_plug"/>
    <property type="match status" value="1"/>
</dbReference>
<feature type="domain" description="Motility protein B-like N-terminal" evidence="10">
    <location>
        <begin position="14"/>
        <end position="66"/>
    </location>
</feature>
<evidence type="ECO:0000256" key="8">
    <source>
        <dbReference type="SAM" id="Phobius"/>
    </source>
</evidence>
<comment type="similarity">
    <text evidence="2">Belongs to the MotB family.</text>
</comment>
<dbReference type="OrthoDB" id="7170686at2"/>
<evidence type="ECO:0000313" key="11">
    <source>
        <dbReference type="EMBL" id="SMX26147.1"/>
    </source>
</evidence>
<evidence type="ECO:0000259" key="10">
    <source>
        <dbReference type="Pfam" id="PF13677"/>
    </source>
</evidence>
<sequence length="278" mass="30260">MSGDGELAPVIIKRKKVVGGDGHHGGAWKVAYADFVTAMMAFFLLMWLLNATTEKQRKGIADYFSPTIAMARVSGGGTGALGGDSVFAENTLPRMGTGSTSLHAQPEKGAAGAHTSGEDDEDAVEEEVFEVVEDLLMGRGGESMVADELLEHIVTRTTDEGLVIELFETEQARLFRDETKPTKLLEDLSRLIVEASYIVTNGLAVEGHTSAYPIVMTENPAWEVSAARATVFRELLLSSGLESSRVTRVTSYADRDPVRKNHMDIRNNRIEVVFLRGQ</sequence>
<dbReference type="RefSeq" id="WP_099241791.1">
    <property type="nucleotide sequence ID" value="NZ_FXXP01000001.1"/>
</dbReference>
<comment type="subcellular location">
    <subcellularLocation>
        <location evidence="1">Cell membrane</location>
        <topology evidence="1">Single-pass membrane protein</topology>
    </subcellularLocation>
</comment>
<keyword evidence="3" id="KW-1003">Cell membrane</keyword>
<dbReference type="GO" id="GO:0005886">
    <property type="term" value="C:plasma membrane"/>
    <property type="evidence" value="ECO:0007669"/>
    <property type="project" value="UniProtKB-SubCell"/>
</dbReference>
<dbReference type="AlphaFoldDB" id="A0A238J7L7"/>
<protein>
    <submittedName>
        <fullName evidence="11">Motility protein B</fullName>
    </submittedName>
</protein>
<evidence type="ECO:0000256" key="4">
    <source>
        <dbReference type="ARBA" id="ARBA00022692"/>
    </source>
</evidence>
<evidence type="ECO:0000313" key="12">
    <source>
        <dbReference type="Proteomes" id="UP000225972"/>
    </source>
</evidence>
<organism evidence="11 12">
    <name type="scientific">Pelagimonas phthalicica</name>
    <dbReference type="NCBI Taxonomy" id="1037362"/>
    <lineage>
        <taxon>Bacteria</taxon>
        <taxon>Pseudomonadati</taxon>
        <taxon>Pseudomonadota</taxon>
        <taxon>Alphaproteobacteria</taxon>
        <taxon>Rhodobacterales</taxon>
        <taxon>Roseobacteraceae</taxon>
        <taxon>Pelagimonas</taxon>
    </lineage>
</organism>
<keyword evidence="6 8" id="KW-0472">Membrane</keyword>
<keyword evidence="4 8" id="KW-0812">Transmembrane</keyword>
<dbReference type="PANTHER" id="PTHR30329">
    <property type="entry name" value="STATOR ELEMENT OF FLAGELLAR MOTOR COMPLEX"/>
    <property type="match status" value="1"/>
</dbReference>
<evidence type="ECO:0000256" key="3">
    <source>
        <dbReference type="ARBA" id="ARBA00022475"/>
    </source>
</evidence>
<evidence type="ECO:0000256" key="7">
    <source>
        <dbReference type="SAM" id="MobiDB-lite"/>
    </source>
</evidence>
<evidence type="ECO:0000256" key="1">
    <source>
        <dbReference type="ARBA" id="ARBA00004162"/>
    </source>
</evidence>
<feature type="region of interest" description="Disordered" evidence="7">
    <location>
        <begin position="95"/>
        <end position="121"/>
    </location>
</feature>
<dbReference type="EMBL" id="FXXP01000001">
    <property type="protein sequence ID" value="SMX26147.1"/>
    <property type="molecule type" value="Genomic_DNA"/>
</dbReference>
<accession>A0A238J7L7</accession>
<dbReference type="SUPFAM" id="SSF103088">
    <property type="entry name" value="OmpA-like"/>
    <property type="match status" value="1"/>
</dbReference>
<feature type="domain" description="OmpA-like" evidence="9">
    <location>
        <begin position="167"/>
        <end position="269"/>
    </location>
</feature>
<dbReference type="Gene3D" id="3.30.1330.60">
    <property type="entry name" value="OmpA-like domain"/>
    <property type="match status" value="1"/>
</dbReference>
<evidence type="ECO:0000259" key="9">
    <source>
        <dbReference type="Pfam" id="PF00691"/>
    </source>
</evidence>
<reference evidence="12" key="1">
    <citation type="submission" date="2017-05" db="EMBL/GenBank/DDBJ databases">
        <authorList>
            <person name="Rodrigo-Torres L."/>
            <person name="Arahal R. D."/>
            <person name="Lucena T."/>
        </authorList>
    </citation>
    <scope>NUCLEOTIDE SEQUENCE [LARGE SCALE GENOMIC DNA]</scope>
    <source>
        <strain evidence="12">CECT 8649</strain>
    </source>
</reference>
<gene>
    <name evidence="11" type="primary">motB</name>
    <name evidence="11" type="ORF">TRP8649_00220</name>
</gene>
<dbReference type="InterPro" id="IPR050330">
    <property type="entry name" value="Bact_OuterMem_StrucFunc"/>
</dbReference>
<evidence type="ECO:0000256" key="2">
    <source>
        <dbReference type="ARBA" id="ARBA00008914"/>
    </source>
</evidence>